<evidence type="ECO:0000313" key="3">
    <source>
        <dbReference type="Proteomes" id="UP000807353"/>
    </source>
</evidence>
<dbReference type="AlphaFoldDB" id="A0A9P5YII0"/>
<organism evidence="2 3">
    <name type="scientific">Collybia nuda</name>
    <dbReference type="NCBI Taxonomy" id="64659"/>
    <lineage>
        <taxon>Eukaryota</taxon>
        <taxon>Fungi</taxon>
        <taxon>Dikarya</taxon>
        <taxon>Basidiomycota</taxon>
        <taxon>Agaricomycotina</taxon>
        <taxon>Agaricomycetes</taxon>
        <taxon>Agaricomycetidae</taxon>
        <taxon>Agaricales</taxon>
        <taxon>Tricholomatineae</taxon>
        <taxon>Clitocybaceae</taxon>
        <taxon>Collybia</taxon>
    </lineage>
</organism>
<feature type="region of interest" description="Disordered" evidence="1">
    <location>
        <begin position="220"/>
        <end position="288"/>
    </location>
</feature>
<reference evidence="2" key="1">
    <citation type="submission" date="2020-11" db="EMBL/GenBank/DDBJ databases">
        <authorList>
            <consortium name="DOE Joint Genome Institute"/>
            <person name="Ahrendt S."/>
            <person name="Riley R."/>
            <person name="Andreopoulos W."/>
            <person name="Labutti K."/>
            <person name="Pangilinan J."/>
            <person name="Ruiz-Duenas F.J."/>
            <person name="Barrasa J.M."/>
            <person name="Sanchez-Garcia M."/>
            <person name="Camarero S."/>
            <person name="Miyauchi S."/>
            <person name="Serrano A."/>
            <person name="Linde D."/>
            <person name="Babiker R."/>
            <person name="Drula E."/>
            <person name="Ayuso-Fernandez I."/>
            <person name="Pacheco R."/>
            <person name="Padilla G."/>
            <person name="Ferreira P."/>
            <person name="Barriuso J."/>
            <person name="Kellner H."/>
            <person name="Castanera R."/>
            <person name="Alfaro M."/>
            <person name="Ramirez L."/>
            <person name="Pisabarro A.G."/>
            <person name="Kuo A."/>
            <person name="Tritt A."/>
            <person name="Lipzen A."/>
            <person name="He G."/>
            <person name="Yan M."/>
            <person name="Ng V."/>
            <person name="Cullen D."/>
            <person name="Martin F."/>
            <person name="Rosso M.-N."/>
            <person name="Henrissat B."/>
            <person name="Hibbett D."/>
            <person name="Martinez A.T."/>
            <person name="Grigoriev I.V."/>
        </authorList>
    </citation>
    <scope>NUCLEOTIDE SEQUENCE</scope>
    <source>
        <strain evidence="2">CBS 247.69</strain>
    </source>
</reference>
<feature type="compositionally biased region" description="Acidic residues" evidence="1">
    <location>
        <begin position="250"/>
        <end position="263"/>
    </location>
</feature>
<comment type="caution">
    <text evidence="2">The sequence shown here is derived from an EMBL/GenBank/DDBJ whole genome shotgun (WGS) entry which is preliminary data.</text>
</comment>
<protein>
    <submittedName>
        <fullName evidence="2">Uncharacterized protein</fullName>
    </submittedName>
</protein>
<dbReference type="OrthoDB" id="2861089at2759"/>
<accession>A0A9P5YII0</accession>
<name>A0A9P5YII0_9AGAR</name>
<keyword evidence="3" id="KW-1185">Reference proteome</keyword>
<dbReference type="Proteomes" id="UP000807353">
    <property type="component" value="Unassembled WGS sequence"/>
</dbReference>
<gene>
    <name evidence="2" type="ORF">BDZ94DRAFT_1246842</name>
</gene>
<proteinExistence type="predicted"/>
<feature type="compositionally biased region" description="Acidic residues" evidence="1">
    <location>
        <begin position="224"/>
        <end position="235"/>
    </location>
</feature>
<sequence length="288" mass="31791">MPRPRDGPKYWNETIKRTVGGVKTRSIPTQLCDILGTYVWVYSGDPEFGGDVEHMYRGKGSDDATFIGNHSITLDTVRHQPGKALAPKSVSGCINWGSLKLAYDGLRCVRKGWSTDESVGWMGSCWEVLLVGEGYVSNGDQWLDPDGNAIRIAAEEDDNGNPFLVFDWSHPQWGHSSWSGYYLGKKIVQGKNWRLTGEEQSRLGMGYAFGKIEKLVTGEREKEYMEDEDEDDSDGDSSSGGGDSDKEDTGSGDEEDEDGEEALSDIKAAGGKRKVREGDTGANKRRRT</sequence>
<dbReference type="EMBL" id="MU150233">
    <property type="protein sequence ID" value="KAF9468466.1"/>
    <property type="molecule type" value="Genomic_DNA"/>
</dbReference>
<evidence type="ECO:0000313" key="2">
    <source>
        <dbReference type="EMBL" id="KAF9468466.1"/>
    </source>
</evidence>
<evidence type="ECO:0000256" key="1">
    <source>
        <dbReference type="SAM" id="MobiDB-lite"/>
    </source>
</evidence>